<dbReference type="NCBIfam" id="NF037970">
    <property type="entry name" value="vanZ_1"/>
    <property type="match status" value="1"/>
</dbReference>
<feature type="transmembrane region" description="Helical" evidence="1">
    <location>
        <begin position="64"/>
        <end position="83"/>
    </location>
</feature>
<dbReference type="PANTHER" id="PTHR28008">
    <property type="entry name" value="DOMAIN PROTEIN, PUTATIVE (AFU_ORTHOLOGUE AFUA_3G10980)-RELATED"/>
    <property type="match status" value="1"/>
</dbReference>
<evidence type="ECO:0000313" key="2">
    <source>
        <dbReference type="EMBL" id="MBR7748470.1"/>
    </source>
</evidence>
<accession>A0A941DIZ9</accession>
<dbReference type="Proteomes" id="UP000680158">
    <property type="component" value="Unassembled WGS sequence"/>
</dbReference>
<dbReference type="EMBL" id="JAGSPM010000018">
    <property type="protein sequence ID" value="MBR7748470.1"/>
    <property type="molecule type" value="Genomic_DNA"/>
</dbReference>
<sequence>MNTFITPHLITYLFIVCILMIVVGCLLPAHWLPPLPNDKYLHFISYAILSMFTALIAKDIQELLLWQLGLILAGVLIECFQHFIPGRQFCWRDILANTGGVCMIGLGSIFFTFNK</sequence>
<protein>
    <submittedName>
        <fullName evidence="2">VanZ family protein</fullName>
    </submittedName>
</protein>
<reference evidence="2 3" key="1">
    <citation type="submission" date="2021-04" db="EMBL/GenBank/DDBJ databases">
        <title>novel species isolated from subtropical streams in China.</title>
        <authorList>
            <person name="Lu H."/>
        </authorList>
    </citation>
    <scope>NUCLEOTIDE SEQUENCE [LARGE SCALE GENOMIC DNA]</scope>
    <source>
        <strain evidence="2 3">BYS107W</strain>
    </source>
</reference>
<name>A0A941DIZ9_9BURK</name>
<dbReference type="PANTHER" id="PTHR28008:SF1">
    <property type="entry name" value="DOMAIN PROTEIN, PUTATIVE (AFU_ORTHOLOGUE AFUA_3G10980)-RELATED"/>
    <property type="match status" value="1"/>
</dbReference>
<feature type="transmembrane region" description="Helical" evidence="1">
    <location>
        <begin position="39"/>
        <end position="57"/>
    </location>
</feature>
<keyword evidence="3" id="KW-1185">Reference proteome</keyword>
<dbReference type="RefSeq" id="WP_212685739.1">
    <property type="nucleotide sequence ID" value="NZ_JAGSPM010000018.1"/>
</dbReference>
<keyword evidence="1" id="KW-0472">Membrane</keyword>
<evidence type="ECO:0000256" key="1">
    <source>
        <dbReference type="SAM" id="Phobius"/>
    </source>
</evidence>
<feature type="transmembrane region" description="Helical" evidence="1">
    <location>
        <begin position="12"/>
        <end position="33"/>
    </location>
</feature>
<evidence type="ECO:0000313" key="3">
    <source>
        <dbReference type="Proteomes" id="UP000680158"/>
    </source>
</evidence>
<gene>
    <name evidence="2" type="ORF">KDM92_17950</name>
</gene>
<dbReference type="AlphaFoldDB" id="A0A941DIZ9"/>
<keyword evidence="1" id="KW-1133">Transmembrane helix</keyword>
<keyword evidence="1" id="KW-0812">Transmembrane</keyword>
<proteinExistence type="predicted"/>
<organism evidence="2 3">
    <name type="scientific">Undibacterium baiyunense</name>
    <dbReference type="NCBI Taxonomy" id="2828731"/>
    <lineage>
        <taxon>Bacteria</taxon>
        <taxon>Pseudomonadati</taxon>
        <taxon>Pseudomonadota</taxon>
        <taxon>Betaproteobacteria</taxon>
        <taxon>Burkholderiales</taxon>
        <taxon>Oxalobacteraceae</taxon>
        <taxon>Undibacterium</taxon>
    </lineage>
</organism>
<comment type="caution">
    <text evidence="2">The sequence shown here is derived from an EMBL/GenBank/DDBJ whole genome shotgun (WGS) entry which is preliminary data.</text>
</comment>
<feature type="transmembrane region" description="Helical" evidence="1">
    <location>
        <begin position="95"/>
        <end position="113"/>
    </location>
</feature>